<dbReference type="EMBL" id="CP032869">
    <property type="protein sequence ID" value="AYL98444.1"/>
    <property type="molecule type" value="Genomic_DNA"/>
</dbReference>
<protein>
    <recommendedName>
        <fullName evidence="4">DUF2007 domain-containing protein</fullName>
    </recommendedName>
</protein>
<keyword evidence="1" id="KW-0472">Membrane</keyword>
<sequence length="219" mass="25138">MPEFITFSVFDDAPAAWQFTGLLDENDIEYQSEESAISADVDRYNNKIPAVKYIVKIKPDDFIRAAELLKNSEEEGLEQDTQLFEFTDAELMEILERPDEWRISDYNNAREQLAERGVDVSDNVMARLKRDREIALAAYKESQKGWITAGYILAFAGGLLGLVIGWRLAFQKRALPDGWRVYEYNEGDRKHGELILLISFMMSLFTVIYEVMTAISKAN</sequence>
<keyword evidence="1" id="KW-0812">Transmembrane</keyword>
<evidence type="ECO:0000256" key="1">
    <source>
        <dbReference type="SAM" id="Phobius"/>
    </source>
</evidence>
<dbReference type="RefSeq" id="WP_119406721.1">
    <property type="nucleotide sequence ID" value="NZ_CP032869.1"/>
</dbReference>
<keyword evidence="3" id="KW-1185">Reference proteome</keyword>
<name>A0A494VU17_9SPHI</name>
<feature type="transmembrane region" description="Helical" evidence="1">
    <location>
        <begin position="194"/>
        <end position="215"/>
    </location>
</feature>
<evidence type="ECO:0008006" key="4">
    <source>
        <dbReference type="Google" id="ProtNLM"/>
    </source>
</evidence>
<dbReference type="AlphaFoldDB" id="A0A494VU17"/>
<accession>A0A494VU17</accession>
<keyword evidence="1" id="KW-1133">Transmembrane helix</keyword>
<dbReference type="KEGG" id="muh:HYN43_025570"/>
<feature type="transmembrane region" description="Helical" evidence="1">
    <location>
        <begin position="149"/>
        <end position="169"/>
    </location>
</feature>
<evidence type="ECO:0000313" key="3">
    <source>
        <dbReference type="Proteomes" id="UP000270046"/>
    </source>
</evidence>
<evidence type="ECO:0000313" key="2">
    <source>
        <dbReference type="EMBL" id="AYL98444.1"/>
    </source>
</evidence>
<gene>
    <name evidence="2" type="ORF">HYN43_025570</name>
</gene>
<organism evidence="2 3">
    <name type="scientific">Mucilaginibacter celer</name>
    <dbReference type="NCBI Taxonomy" id="2305508"/>
    <lineage>
        <taxon>Bacteria</taxon>
        <taxon>Pseudomonadati</taxon>
        <taxon>Bacteroidota</taxon>
        <taxon>Sphingobacteriia</taxon>
        <taxon>Sphingobacteriales</taxon>
        <taxon>Sphingobacteriaceae</taxon>
        <taxon>Mucilaginibacter</taxon>
    </lineage>
</organism>
<dbReference type="OrthoDB" id="9814194at2"/>
<proteinExistence type="predicted"/>
<reference evidence="2 3" key="1">
    <citation type="submission" date="2018-10" db="EMBL/GenBank/DDBJ databases">
        <title>Genome sequencing of Mucilaginibacter sp. HYN0043.</title>
        <authorList>
            <person name="Kim M."/>
            <person name="Yi H."/>
        </authorList>
    </citation>
    <scope>NUCLEOTIDE SEQUENCE [LARGE SCALE GENOMIC DNA]</scope>
    <source>
        <strain evidence="2 3">HYN0043</strain>
    </source>
</reference>
<dbReference type="Proteomes" id="UP000270046">
    <property type="component" value="Chromosome"/>
</dbReference>